<sequence>MTLLQAKKLQRQRINLLRQSEIQILGFLLIIAVVIGGAVFLAANLRGNQPFLSPATEAIKIPPLAMKSGDPYLRALMRTISASESNVSRPYHVVYGGKYLLDLSHHPDWCVKIVNGPNRGKCTTAAGRYQFLSSTWKEKAQRYHPRPANFIIWQDYSFEPEYQDAVVYAWLSDRQFWKADISQMLKEDKLTEVLRMLSGTWTSLGYGIENNSMSSSLPKVYRKMLDEELKNAGS</sequence>
<keyword evidence="3" id="KW-1185">Reference proteome</keyword>
<evidence type="ECO:0000313" key="3">
    <source>
        <dbReference type="Proteomes" id="UP001384579"/>
    </source>
</evidence>
<accession>A0ABU8YKS0</accession>
<keyword evidence="1" id="KW-0472">Membrane</keyword>
<dbReference type="Gene3D" id="1.10.530.10">
    <property type="match status" value="1"/>
</dbReference>
<name>A0ABU8YKS0_9CYAN</name>
<organism evidence="2 3">
    <name type="scientific">Microcoleus anatoxicus PTRS2</name>
    <dbReference type="NCBI Taxonomy" id="2705321"/>
    <lineage>
        <taxon>Bacteria</taxon>
        <taxon>Bacillati</taxon>
        <taxon>Cyanobacteriota</taxon>
        <taxon>Cyanophyceae</taxon>
        <taxon>Oscillatoriophycideae</taxon>
        <taxon>Oscillatoriales</taxon>
        <taxon>Microcoleaceae</taxon>
        <taxon>Microcoleus</taxon>
        <taxon>Microcoleus anatoxicus</taxon>
    </lineage>
</organism>
<keyword evidence="2" id="KW-0378">Hydrolase</keyword>
<dbReference type="RefSeq" id="WP_340523050.1">
    <property type="nucleotide sequence ID" value="NZ_JBBLXS010000084.1"/>
</dbReference>
<dbReference type="EMBL" id="JBBLXS010000084">
    <property type="protein sequence ID" value="MEK0184955.1"/>
    <property type="molecule type" value="Genomic_DNA"/>
</dbReference>
<dbReference type="Proteomes" id="UP001384579">
    <property type="component" value="Unassembled WGS sequence"/>
</dbReference>
<feature type="transmembrane region" description="Helical" evidence="1">
    <location>
        <begin position="21"/>
        <end position="43"/>
    </location>
</feature>
<reference evidence="2 3" key="1">
    <citation type="journal article" date="2020" name="Harmful Algae">
        <title>Molecular and morphological characterization of a novel dihydroanatoxin-a producing Microcoleus species (cyanobacteria) from the Russian River, California, USA.</title>
        <authorList>
            <person name="Conklin K.Y."/>
            <person name="Stancheva R."/>
            <person name="Otten T.G."/>
            <person name="Fadness R."/>
            <person name="Boyer G.L."/>
            <person name="Read B."/>
            <person name="Zhang X."/>
            <person name="Sheath R.G."/>
        </authorList>
    </citation>
    <scope>NUCLEOTIDE SEQUENCE [LARGE SCALE GENOMIC DNA]</scope>
    <source>
        <strain evidence="2 3">PTRS2</strain>
    </source>
</reference>
<comment type="caution">
    <text evidence="2">The sequence shown here is derived from an EMBL/GenBank/DDBJ whole genome shotgun (WGS) entry which is preliminary data.</text>
</comment>
<gene>
    <name evidence="2" type="ORF">WMG39_08790</name>
</gene>
<dbReference type="GO" id="GO:0016787">
    <property type="term" value="F:hydrolase activity"/>
    <property type="evidence" value="ECO:0007669"/>
    <property type="project" value="UniProtKB-KW"/>
</dbReference>
<keyword evidence="1" id="KW-0812">Transmembrane</keyword>
<protein>
    <submittedName>
        <fullName evidence="2">Glycoside hydrolase family protein</fullName>
    </submittedName>
</protein>
<evidence type="ECO:0000256" key="1">
    <source>
        <dbReference type="SAM" id="Phobius"/>
    </source>
</evidence>
<keyword evidence="1" id="KW-1133">Transmembrane helix</keyword>
<evidence type="ECO:0000313" key="2">
    <source>
        <dbReference type="EMBL" id="MEK0184955.1"/>
    </source>
</evidence>
<dbReference type="InterPro" id="IPR023346">
    <property type="entry name" value="Lysozyme-like_dom_sf"/>
</dbReference>
<dbReference type="SUPFAM" id="SSF53955">
    <property type="entry name" value="Lysozyme-like"/>
    <property type="match status" value="1"/>
</dbReference>
<proteinExistence type="predicted"/>